<dbReference type="AlphaFoldDB" id="A0A7L9FGY1"/>
<proteinExistence type="predicted"/>
<organism evidence="2 3">
    <name type="scientific">Infirmifilum lucidum</name>
    <dbReference type="NCBI Taxonomy" id="2776706"/>
    <lineage>
        <taxon>Archaea</taxon>
        <taxon>Thermoproteota</taxon>
        <taxon>Thermoprotei</taxon>
        <taxon>Thermofilales</taxon>
        <taxon>Thermofilaceae</taxon>
        <taxon>Infirmifilum</taxon>
    </lineage>
</organism>
<dbReference type="Proteomes" id="UP000594121">
    <property type="component" value="Chromosome"/>
</dbReference>
<protein>
    <submittedName>
        <fullName evidence="2">Uncharacterized protein</fullName>
    </submittedName>
</protein>
<dbReference type="GeneID" id="59148444"/>
<accession>A0A7L9FGY1</accession>
<keyword evidence="1" id="KW-0472">Membrane</keyword>
<evidence type="ECO:0000313" key="3">
    <source>
        <dbReference type="Proteomes" id="UP000594121"/>
    </source>
</evidence>
<feature type="transmembrane region" description="Helical" evidence="1">
    <location>
        <begin position="50"/>
        <end position="74"/>
    </location>
</feature>
<dbReference type="KEGG" id="thel:IG193_01070"/>
<evidence type="ECO:0000313" key="2">
    <source>
        <dbReference type="EMBL" id="QOJ79088.1"/>
    </source>
</evidence>
<feature type="transmembrane region" description="Helical" evidence="1">
    <location>
        <begin position="86"/>
        <end position="113"/>
    </location>
</feature>
<dbReference type="EMBL" id="CP062310">
    <property type="protein sequence ID" value="QOJ79088.1"/>
    <property type="molecule type" value="Genomic_DNA"/>
</dbReference>
<keyword evidence="1" id="KW-1133">Transmembrane helix</keyword>
<name>A0A7L9FGY1_9CREN</name>
<gene>
    <name evidence="2" type="ORF">IG193_01070</name>
</gene>
<keyword evidence="3" id="KW-1185">Reference proteome</keyword>
<reference evidence="2 3" key="1">
    <citation type="submission" date="2020-10" db="EMBL/GenBank/DDBJ databases">
        <title>Thermofilum lucidum 3507LT sp. nov. a novel member of Thermofilaceae family isolated from Chile hot spring, and proposal of description order Thermofilales.</title>
        <authorList>
            <person name="Zayulina K.S."/>
            <person name="Elcheninov A.G."/>
            <person name="Toshchakov S.V."/>
            <person name="Kublanov I.V."/>
        </authorList>
    </citation>
    <scope>NUCLEOTIDE SEQUENCE [LARGE SCALE GENOMIC DNA]</scope>
    <source>
        <strain evidence="2 3">3507LT</strain>
    </source>
</reference>
<evidence type="ECO:0000256" key="1">
    <source>
        <dbReference type="SAM" id="Phobius"/>
    </source>
</evidence>
<sequence>MARPRALAVALLYTAVMEFFTFLVVYYPLAAWSLTRGGLEPLITRVVEGGWTYAAPTPLLALAVLGLAPLYLWHGYTSYTRGNKRALLIPPAILGLLAALALVGAAGGVWIAANASCTCDCKAQCSPCPVKTAQREFQGISLNPLGVGACTCKCECYPCKP</sequence>
<dbReference type="InParanoid" id="A0A7L9FGY1"/>
<keyword evidence="1" id="KW-0812">Transmembrane</keyword>
<dbReference type="RefSeq" id="WP_192819060.1">
    <property type="nucleotide sequence ID" value="NZ_CP062310.1"/>
</dbReference>
<feature type="transmembrane region" description="Helical" evidence="1">
    <location>
        <begin position="7"/>
        <end position="30"/>
    </location>
</feature>